<dbReference type="Proteomes" id="UP000324800">
    <property type="component" value="Unassembled WGS sequence"/>
</dbReference>
<organism evidence="1 2">
    <name type="scientific">Streblomastix strix</name>
    <dbReference type="NCBI Taxonomy" id="222440"/>
    <lineage>
        <taxon>Eukaryota</taxon>
        <taxon>Metamonada</taxon>
        <taxon>Preaxostyla</taxon>
        <taxon>Oxymonadida</taxon>
        <taxon>Streblomastigidae</taxon>
        <taxon>Streblomastix</taxon>
    </lineage>
</organism>
<evidence type="ECO:0000313" key="1">
    <source>
        <dbReference type="EMBL" id="KAA6354845.1"/>
    </source>
</evidence>
<reference evidence="1 2" key="1">
    <citation type="submission" date="2019-03" db="EMBL/GenBank/DDBJ databases">
        <title>Single cell metagenomics reveals metabolic interactions within the superorganism composed of flagellate Streblomastix strix and complex community of Bacteroidetes bacteria on its surface.</title>
        <authorList>
            <person name="Treitli S.C."/>
            <person name="Kolisko M."/>
            <person name="Husnik F."/>
            <person name="Keeling P."/>
            <person name="Hampl V."/>
        </authorList>
    </citation>
    <scope>NUCLEOTIDE SEQUENCE [LARGE SCALE GENOMIC DNA]</scope>
    <source>
        <strain evidence="1">ST1C</strain>
    </source>
</reference>
<sequence length="305" mass="34399">MFNIGQSHLLITNSNFSAISSVNINGSIISEKDLGSLASINLSNIRFSKCVGTTEDKQGRGSVIYIGGKYLNTKMQLNDLLFSECKIDNSENVMYISTDSLKQSFPNAVNFPFVNDTNSRMKYAGFDYILQEIPLYQLWKKYESDSVYVGPIHSDLGNVGRNELFCGQINYPCLTLDYSYDHLKTNGIRNINIIETTQINFPIIVQASLTVQKDESTKDTRAQIMIINKFSPIPISLFTVQQGFLTLNDIEFTSFADFRNNILIHYTSSDNLTFNNFAFKGVGYLLDAELDTKNKVLINDSIFYG</sequence>
<accession>A0A5J4TBN1</accession>
<dbReference type="AlphaFoldDB" id="A0A5J4TBN1"/>
<name>A0A5J4TBN1_9EUKA</name>
<feature type="non-terminal residue" evidence="1">
    <location>
        <position position="305"/>
    </location>
</feature>
<comment type="caution">
    <text evidence="1">The sequence shown here is derived from an EMBL/GenBank/DDBJ whole genome shotgun (WGS) entry which is preliminary data.</text>
</comment>
<protein>
    <submittedName>
        <fullName evidence="1">Uncharacterized protein</fullName>
    </submittedName>
</protein>
<dbReference type="EMBL" id="SNRW01035614">
    <property type="protein sequence ID" value="KAA6354845.1"/>
    <property type="molecule type" value="Genomic_DNA"/>
</dbReference>
<evidence type="ECO:0000313" key="2">
    <source>
        <dbReference type="Proteomes" id="UP000324800"/>
    </source>
</evidence>
<gene>
    <name evidence="1" type="ORF">EZS28_049628</name>
</gene>
<proteinExistence type="predicted"/>